<dbReference type="eggNOG" id="COG0526">
    <property type="taxonomic scope" value="Bacteria"/>
</dbReference>
<dbReference type="PANTHER" id="PTHR15337:SF11">
    <property type="entry name" value="THIOREDOXIN DOMAIN-CONTAINING PROTEIN"/>
    <property type="match status" value="1"/>
</dbReference>
<dbReference type="PROSITE" id="PS51352">
    <property type="entry name" value="THIOREDOXIN_2"/>
    <property type="match status" value="1"/>
</dbReference>
<dbReference type="PANTHER" id="PTHR15337">
    <property type="entry name" value="ANTERIOR GRADIENT PROTEIN-RELATED"/>
    <property type="match status" value="1"/>
</dbReference>
<organism evidence="4 5">
    <name type="scientific">Rhodopirellula baltica (strain DSM 10527 / NCIMB 13988 / SH1)</name>
    <dbReference type="NCBI Taxonomy" id="243090"/>
    <lineage>
        <taxon>Bacteria</taxon>
        <taxon>Pseudomonadati</taxon>
        <taxon>Planctomycetota</taxon>
        <taxon>Planctomycetia</taxon>
        <taxon>Pirellulales</taxon>
        <taxon>Pirellulaceae</taxon>
        <taxon>Rhodopirellula</taxon>
    </lineage>
</organism>
<feature type="domain" description="Thioredoxin" evidence="3">
    <location>
        <begin position="26"/>
        <end position="161"/>
    </location>
</feature>
<dbReference type="InterPro" id="IPR013766">
    <property type="entry name" value="Thioredoxin_domain"/>
</dbReference>
<protein>
    <recommendedName>
        <fullName evidence="3">Thioredoxin domain-containing protein</fullName>
    </recommendedName>
</protein>
<dbReference type="Pfam" id="PF13899">
    <property type="entry name" value="Thioredoxin_7"/>
    <property type="match status" value="1"/>
</dbReference>
<feature type="chain" id="PRO_5004292162" description="Thioredoxin domain-containing protein" evidence="2">
    <location>
        <begin position="33"/>
        <end position="166"/>
    </location>
</feature>
<evidence type="ECO:0000256" key="1">
    <source>
        <dbReference type="ARBA" id="ARBA00022729"/>
    </source>
</evidence>
<dbReference type="InterPro" id="IPR051099">
    <property type="entry name" value="AGR/TXD"/>
</dbReference>
<dbReference type="SUPFAM" id="SSF52833">
    <property type="entry name" value="Thioredoxin-like"/>
    <property type="match status" value="1"/>
</dbReference>
<dbReference type="KEGG" id="rba:RB4954"/>
<dbReference type="EnsemblBacteria" id="CAD78197">
    <property type="protein sequence ID" value="CAD78197"/>
    <property type="gene ID" value="RB4954"/>
</dbReference>
<proteinExistence type="predicted"/>
<dbReference type="AlphaFoldDB" id="Q7UGY2"/>
<name>Q7UGY2_RHOBA</name>
<dbReference type="OrthoDB" id="276516at2"/>
<keyword evidence="1 2" id="KW-0732">Signal</keyword>
<dbReference type="STRING" id="243090.RB4954"/>
<dbReference type="InterPro" id="IPR036249">
    <property type="entry name" value="Thioredoxin-like_sf"/>
</dbReference>
<dbReference type="HOGENOM" id="CLU_1601378_0_0_0"/>
<feature type="signal peptide" evidence="2">
    <location>
        <begin position="1"/>
        <end position="32"/>
    </location>
</feature>
<dbReference type="CDD" id="cd02947">
    <property type="entry name" value="TRX_family"/>
    <property type="match status" value="1"/>
</dbReference>
<evidence type="ECO:0000256" key="2">
    <source>
        <dbReference type="SAM" id="SignalP"/>
    </source>
</evidence>
<evidence type="ECO:0000313" key="4">
    <source>
        <dbReference type="EMBL" id="CAD78197.1"/>
    </source>
</evidence>
<evidence type="ECO:0000259" key="3">
    <source>
        <dbReference type="PROSITE" id="PS51352"/>
    </source>
</evidence>
<keyword evidence="5" id="KW-1185">Reference proteome</keyword>
<dbReference type="EMBL" id="BX294141">
    <property type="protein sequence ID" value="CAD78197.1"/>
    <property type="molecule type" value="Genomic_DNA"/>
</dbReference>
<dbReference type="Gene3D" id="3.40.30.10">
    <property type="entry name" value="Glutaredoxin"/>
    <property type="match status" value="1"/>
</dbReference>
<accession>Q7UGY2</accession>
<dbReference type="PATRIC" id="fig|243090.15.peg.2358"/>
<dbReference type="Proteomes" id="UP000001025">
    <property type="component" value="Chromosome"/>
</dbReference>
<sequence length="166" mass="18479">MPACCRNRRRFTRCMRKLGMLSLFLGLTIAMAPSGSVTTNTTHQASTQTPDQNYTLAYKKSVEEDKPLMVVVGAPWCPACETLKKTTIANMQNSGELDGVSVALVDRDAEPELAKTLMENEKMIPQIILYSKTEDGRWSRRKLTGYQPVQPVRSLIKRVTATLGRG</sequence>
<gene>
    <name evidence="4" type="ordered locus">RB4954</name>
</gene>
<evidence type="ECO:0000313" key="5">
    <source>
        <dbReference type="Proteomes" id="UP000001025"/>
    </source>
</evidence>
<reference evidence="4 5" key="1">
    <citation type="journal article" date="2003" name="Proc. Natl. Acad. Sci. U.S.A.">
        <title>Complete genome sequence of the marine planctomycete Pirellula sp. strain 1.</title>
        <authorList>
            <person name="Gloeckner F.O."/>
            <person name="Kube M."/>
            <person name="Bauer M."/>
            <person name="Teeling H."/>
            <person name="Lombardot T."/>
            <person name="Ludwig W."/>
            <person name="Gade D."/>
            <person name="Beck A."/>
            <person name="Borzym K."/>
            <person name="Heitmann K."/>
            <person name="Rabus R."/>
            <person name="Schlesner H."/>
            <person name="Amann R."/>
            <person name="Reinhardt R."/>
        </authorList>
    </citation>
    <scope>NUCLEOTIDE SEQUENCE [LARGE SCALE GENOMIC DNA]</scope>
    <source>
        <strain evidence="5">DSM 10527 / NCIMB 13988 / SH1</strain>
    </source>
</reference>
<dbReference type="InParanoid" id="Q7UGY2"/>